<evidence type="ECO:0000313" key="2">
    <source>
        <dbReference type="EMBL" id="CUA75288.1"/>
    </source>
</evidence>
<gene>
    <name evidence="2" type="ORF">RSOLAG22IIIB_05826</name>
</gene>
<evidence type="ECO:0000256" key="1">
    <source>
        <dbReference type="SAM" id="MobiDB-lite"/>
    </source>
</evidence>
<dbReference type="EMBL" id="CYGV01001523">
    <property type="protein sequence ID" value="CUA75288.1"/>
    <property type="molecule type" value="Genomic_DNA"/>
</dbReference>
<name>A0A0K6G9I5_9AGAM</name>
<keyword evidence="3" id="KW-1185">Reference proteome</keyword>
<organism evidence="2 3">
    <name type="scientific">Rhizoctonia solani</name>
    <dbReference type="NCBI Taxonomy" id="456999"/>
    <lineage>
        <taxon>Eukaryota</taxon>
        <taxon>Fungi</taxon>
        <taxon>Dikarya</taxon>
        <taxon>Basidiomycota</taxon>
        <taxon>Agaricomycotina</taxon>
        <taxon>Agaricomycetes</taxon>
        <taxon>Cantharellales</taxon>
        <taxon>Ceratobasidiaceae</taxon>
        <taxon>Rhizoctonia</taxon>
    </lineage>
</organism>
<proteinExistence type="predicted"/>
<protein>
    <submittedName>
        <fullName evidence="2">Uncharacterized protein</fullName>
    </submittedName>
</protein>
<feature type="region of interest" description="Disordered" evidence="1">
    <location>
        <begin position="235"/>
        <end position="261"/>
    </location>
</feature>
<dbReference type="Proteomes" id="UP000044841">
    <property type="component" value="Unassembled WGS sequence"/>
</dbReference>
<reference evidence="2 3" key="1">
    <citation type="submission" date="2015-07" db="EMBL/GenBank/DDBJ databases">
        <authorList>
            <person name="Noorani M."/>
        </authorList>
    </citation>
    <scope>NUCLEOTIDE SEQUENCE [LARGE SCALE GENOMIC DNA]</scope>
    <source>
        <strain evidence="2">BBA 69670</strain>
    </source>
</reference>
<dbReference type="AlphaFoldDB" id="A0A0K6G9I5"/>
<accession>A0A0K6G9I5</accession>
<sequence length="292" mass="31722">MHLTRRRPSIDINDNWVHVTSVGADVDSSWRFKSLPSTPFSTPPDEKELEDLLNATKDIVISQPVPIPPRNEDHNPRGDLPQVIGQGSCTPPKTGGNRLSHVIQALALANGIVAAIAQPDFKLVIGEAPSESASEASPPSPQTPERAMSWQLLSPINDQRMSLPPIQIPQLDNSSGPGTPISDELPTPLSAHGHGIVVSPVIESPLSEKLQDYIAAYLSTIPIENMRTLETILEDEDDDDSDAQSEHTIVPRDKDKIPDTPVTRSSIYSFHTANASILTTPISPAESDWQRT</sequence>
<feature type="compositionally biased region" description="Basic and acidic residues" evidence="1">
    <location>
        <begin position="249"/>
        <end position="258"/>
    </location>
</feature>
<evidence type="ECO:0000313" key="3">
    <source>
        <dbReference type="Proteomes" id="UP000044841"/>
    </source>
</evidence>